<dbReference type="GO" id="GO:0003824">
    <property type="term" value="F:catalytic activity"/>
    <property type="evidence" value="ECO:0007669"/>
    <property type="project" value="InterPro"/>
</dbReference>
<evidence type="ECO:0000256" key="2">
    <source>
        <dbReference type="ARBA" id="ARBA00022723"/>
    </source>
</evidence>
<feature type="binding site" evidence="5">
    <location>
        <position position="71"/>
    </location>
    <ligand>
        <name>[4Fe-4S] cluster</name>
        <dbReference type="ChEBI" id="CHEBI:49883"/>
        <note>4Fe-4S-S-AdoMet</note>
    </ligand>
</feature>
<accession>A0A2K9P4M9</accession>
<evidence type="ECO:0000313" key="7">
    <source>
        <dbReference type="EMBL" id="AUO20217.1"/>
    </source>
</evidence>
<dbReference type="SFLD" id="SFLDS00029">
    <property type="entry name" value="Radical_SAM"/>
    <property type="match status" value="1"/>
</dbReference>
<dbReference type="GO" id="GO:0046872">
    <property type="term" value="F:metal ion binding"/>
    <property type="evidence" value="ECO:0007669"/>
    <property type="project" value="UniProtKB-KW"/>
</dbReference>
<sequence>MDLYKILSECRLCPRECGVDRLSGETGVCGAGAKARIARADLHFWEEPCISGENGSGAVFFSNCTLRCVYCQNYDVSSKGKGFEKTDEELADCFLELQDKGANNINLVTPTHYIPQLVSALDNAKKRGLNLPVVYNCGGYEKAETLKLLDGYVDVYLPDMKYYSDKYAKRYSGAKDYFKTASEAVSEMYRQVGKWEFDNSGLIKKGVIIRHMLLPGLIFEAKKIVDYLFEKYEDKIWLSLMSQYTIMPGVRGMDELNRNLPKGYYETLVDYCASLGMENVYVQEEGSSDLCYIPEFYGSYQSLSEEGE</sequence>
<evidence type="ECO:0000256" key="4">
    <source>
        <dbReference type="ARBA" id="ARBA00023014"/>
    </source>
</evidence>
<evidence type="ECO:0000313" key="8">
    <source>
        <dbReference type="Proteomes" id="UP000235589"/>
    </source>
</evidence>
<dbReference type="InterPro" id="IPR013785">
    <property type="entry name" value="Aldolase_TIM"/>
</dbReference>
<dbReference type="InterPro" id="IPR058240">
    <property type="entry name" value="rSAM_sf"/>
</dbReference>
<dbReference type="InterPro" id="IPR007197">
    <property type="entry name" value="rSAM"/>
</dbReference>
<keyword evidence="8" id="KW-1185">Reference proteome</keyword>
<keyword evidence="3 5" id="KW-0408">Iron</keyword>
<dbReference type="CDD" id="cd01335">
    <property type="entry name" value="Radical_SAM"/>
    <property type="match status" value="1"/>
</dbReference>
<evidence type="ECO:0000259" key="6">
    <source>
        <dbReference type="Pfam" id="PF04055"/>
    </source>
</evidence>
<dbReference type="EMBL" id="CP020991">
    <property type="protein sequence ID" value="AUO20217.1"/>
    <property type="molecule type" value="Genomic_DNA"/>
</dbReference>
<dbReference type="SFLD" id="SFLDG01099">
    <property type="entry name" value="Uncharacterised_Radical_SAM_Su"/>
    <property type="match status" value="1"/>
</dbReference>
<dbReference type="RefSeq" id="WP_102366348.1">
    <property type="nucleotide sequence ID" value="NZ_CP020991.1"/>
</dbReference>
<keyword evidence="1 5" id="KW-0949">S-adenosyl-L-methionine</keyword>
<reference evidence="7 8" key="1">
    <citation type="submission" date="2017-04" db="EMBL/GenBank/DDBJ databases">
        <title>Monoglobus pectinilyticus 14 draft genome.</title>
        <authorList>
            <person name="Kim C."/>
            <person name="Rosendale D.I."/>
            <person name="Kelly W.J."/>
            <person name="Tannock G.W."/>
            <person name="Patchett M.L."/>
            <person name="Jordens J.Z."/>
        </authorList>
    </citation>
    <scope>NUCLEOTIDE SEQUENCE [LARGE SCALE GENOMIC DNA]</scope>
    <source>
        <strain evidence="7 8">14</strain>
    </source>
</reference>
<protein>
    <submittedName>
        <fullName evidence="7">Radical SAM domain protein</fullName>
    </submittedName>
</protein>
<proteinExistence type="predicted"/>
<feature type="binding site" evidence="5">
    <location>
        <position position="68"/>
    </location>
    <ligand>
        <name>[4Fe-4S] cluster</name>
        <dbReference type="ChEBI" id="CHEBI:49883"/>
        <note>4Fe-4S-S-AdoMet</note>
    </ligand>
</feature>
<dbReference type="GO" id="GO:0051536">
    <property type="term" value="F:iron-sulfur cluster binding"/>
    <property type="evidence" value="ECO:0007669"/>
    <property type="project" value="UniProtKB-KW"/>
</dbReference>
<evidence type="ECO:0000256" key="3">
    <source>
        <dbReference type="ARBA" id="ARBA00023004"/>
    </source>
</evidence>
<dbReference type="PANTHER" id="PTHR43075">
    <property type="entry name" value="FORMATE LYASE ACTIVATING ENZYME, PUTATIVE (AFU_ORTHOLOGUE AFUA_2G15630)-RELATED"/>
    <property type="match status" value="1"/>
</dbReference>
<dbReference type="InterPro" id="IPR040085">
    <property type="entry name" value="MJ0674-like"/>
</dbReference>
<keyword evidence="4 5" id="KW-0411">Iron-sulfur</keyword>
<gene>
    <name evidence="7" type="ORF">B9O19_02075</name>
</gene>
<dbReference type="PANTHER" id="PTHR43075:SF1">
    <property type="entry name" value="FORMATE LYASE ACTIVATING ENZYME, PUTATIVE (AFU_ORTHOLOGUE AFUA_2G15630)-RELATED"/>
    <property type="match status" value="1"/>
</dbReference>
<dbReference type="SUPFAM" id="SSF102114">
    <property type="entry name" value="Radical SAM enzymes"/>
    <property type="match status" value="1"/>
</dbReference>
<dbReference type="GeneID" id="98063447"/>
<dbReference type="KEGG" id="mpec:B9O19_02075"/>
<dbReference type="AlphaFoldDB" id="A0A2K9P4M9"/>
<organism evidence="7 8">
    <name type="scientific">Monoglobus pectinilyticus</name>
    <dbReference type="NCBI Taxonomy" id="1981510"/>
    <lineage>
        <taxon>Bacteria</taxon>
        <taxon>Bacillati</taxon>
        <taxon>Bacillota</taxon>
        <taxon>Clostridia</taxon>
        <taxon>Monoglobales</taxon>
        <taxon>Monoglobaceae</taxon>
        <taxon>Monoglobus</taxon>
    </lineage>
</organism>
<evidence type="ECO:0000256" key="5">
    <source>
        <dbReference type="PIRSR" id="PIRSR004869-50"/>
    </source>
</evidence>
<dbReference type="Proteomes" id="UP000235589">
    <property type="component" value="Chromosome"/>
</dbReference>
<dbReference type="Pfam" id="PF04055">
    <property type="entry name" value="Radical_SAM"/>
    <property type="match status" value="1"/>
</dbReference>
<evidence type="ECO:0000256" key="1">
    <source>
        <dbReference type="ARBA" id="ARBA00022691"/>
    </source>
</evidence>
<dbReference type="OrthoDB" id="9781783at2"/>
<dbReference type="PIRSF" id="PIRSF004869">
    <property type="entry name" value="PflX_prd"/>
    <property type="match status" value="1"/>
</dbReference>
<comment type="cofactor">
    <cofactor evidence="5">
        <name>[4Fe-4S] cluster</name>
        <dbReference type="ChEBI" id="CHEBI:49883"/>
    </cofactor>
    <text evidence="5">Binds 1 [4Fe-4S] cluster. The cluster is coordinated with 3 cysteines and an exchangeable S-adenosyl-L-methionine.</text>
</comment>
<name>A0A2K9P4M9_9FIRM</name>
<keyword evidence="2 5" id="KW-0479">Metal-binding</keyword>
<feature type="domain" description="Radical SAM core" evidence="6">
    <location>
        <begin position="60"/>
        <end position="193"/>
    </location>
</feature>
<dbReference type="Gene3D" id="3.20.20.70">
    <property type="entry name" value="Aldolase class I"/>
    <property type="match status" value="1"/>
</dbReference>
<feature type="binding site" evidence="5">
    <location>
        <position position="64"/>
    </location>
    <ligand>
        <name>[4Fe-4S] cluster</name>
        <dbReference type="ChEBI" id="CHEBI:49883"/>
        <note>4Fe-4S-S-AdoMet</note>
    </ligand>
</feature>
<dbReference type="InterPro" id="IPR016431">
    <property type="entry name" value="Pyrv-formate_lyase-activ_prd"/>
</dbReference>